<evidence type="ECO:0000313" key="3">
    <source>
        <dbReference type="Proteomes" id="UP000095606"/>
    </source>
</evidence>
<gene>
    <name evidence="2" type="ORF">BFLFYP10_00853</name>
    <name evidence="1" type="ORF">ERS852461_03572</name>
</gene>
<dbReference type="SUPFAM" id="SSF52467">
    <property type="entry name" value="DHS-like NAD/FAD-binding domain"/>
    <property type="match status" value="1"/>
</dbReference>
<dbReference type="Proteomes" id="UP000095606">
    <property type="component" value="Unassembled WGS sequence"/>
</dbReference>
<evidence type="ECO:0000313" key="1">
    <source>
        <dbReference type="EMBL" id="CUP86286.1"/>
    </source>
</evidence>
<dbReference type="EMBL" id="CACRSZ010000022">
    <property type="protein sequence ID" value="VYS88453.1"/>
    <property type="molecule type" value="Genomic_DNA"/>
</dbReference>
<name>A0A174RQ18_9BACE</name>
<dbReference type="InterPro" id="IPR029035">
    <property type="entry name" value="DHS-like_NAD/FAD-binding_dom"/>
</dbReference>
<evidence type="ECO:0000313" key="2">
    <source>
        <dbReference type="EMBL" id="VYS88453.1"/>
    </source>
</evidence>
<reference evidence="2" key="2">
    <citation type="submission" date="2019-11" db="EMBL/GenBank/DDBJ databases">
        <authorList>
            <person name="Feng L."/>
        </authorList>
    </citation>
    <scope>NUCLEOTIDE SEQUENCE</scope>
    <source>
        <strain evidence="2">BfaecisLFYP10</strain>
    </source>
</reference>
<protein>
    <submittedName>
        <fullName evidence="1">Uncharacterized protein</fullName>
    </submittedName>
</protein>
<dbReference type="Gene3D" id="3.40.50.1220">
    <property type="entry name" value="TPP-binding domain"/>
    <property type="match status" value="1"/>
</dbReference>
<accession>A0A6N2S437</accession>
<dbReference type="Pfam" id="PF13289">
    <property type="entry name" value="SIR2_2"/>
    <property type="match status" value="1"/>
</dbReference>
<dbReference type="AlphaFoldDB" id="A0A174RQ18"/>
<dbReference type="EMBL" id="CZAE01000019">
    <property type="protein sequence ID" value="CUP86286.1"/>
    <property type="molecule type" value="Genomic_DNA"/>
</dbReference>
<accession>A0A174RQ18</accession>
<reference evidence="1 3" key="1">
    <citation type="submission" date="2015-09" db="EMBL/GenBank/DDBJ databases">
        <authorList>
            <consortium name="Pathogen Informatics"/>
        </authorList>
    </citation>
    <scope>NUCLEOTIDE SEQUENCE [LARGE SCALE GENOMIC DNA]</scope>
    <source>
        <strain evidence="1 3">2789STDY5834846</strain>
    </source>
</reference>
<proteinExistence type="predicted"/>
<sequence length="607" mass="70404">MLCYITNNKEKVYFNSLSCKQQYNMNNLLTTLSFSIYFNKGVYALLLGSGISRSAGIPTGWNIVTDLIHKLAVQYGTSNIDNPEKWFEEQYGESPNYSTILSKLVHTQTERVNLLKPYFEPNEEEIENHLKEPTKAHRAIAQLAKDGYIKLVLTTNFDRLLEKALEDVGIIPQVICHSDDIDGAIPLVHAGFTIVKINGDYIDCRFLNTEDELADYPDKLKDYVLRIVNEFGVITCGWSGEWDKGLVNIIRSSENRRYESYFTYCNKCENTLKELATFRCGNVLAIENADSFFTELAERVMALSSLEGNHPLSKDIAVERLKRYIVKSEKIILYNDLFENEAERACNKIIQYYNFPLNSQTFNECLKRHLNAIDTLLPMCITAVRWSKPVHEQAIFDMLTRFVEFPIKCGGSYQSETVKLHYLSGLLLMYVVGISCIKYDKYSFLNKILHISARNSIHDDKVNITGIIHPCIFDRDIANNFIGHGNKYTPISTLIHNKIRSLFNSILREDLDFDITFDIFEYLYSLNYLYLNGEEFGRVWVPWGEYKWRAINYTRMTNDPFNSFFAEADKLRDNWLPLKGNMFDGKYSTYTETKQKVDEFLKKIYLH</sequence>
<organism evidence="1 3">
    <name type="scientific">Bacteroides faecis</name>
    <dbReference type="NCBI Taxonomy" id="674529"/>
    <lineage>
        <taxon>Bacteria</taxon>
        <taxon>Pseudomonadati</taxon>
        <taxon>Bacteroidota</taxon>
        <taxon>Bacteroidia</taxon>
        <taxon>Bacteroidales</taxon>
        <taxon>Bacteroidaceae</taxon>
        <taxon>Bacteroides</taxon>
    </lineage>
</organism>